<dbReference type="InterPro" id="IPR036961">
    <property type="entry name" value="Kinesin_motor_dom_sf"/>
</dbReference>
<dbReference type="VEuPathDB" id="FungiDB:H310_06037"/>
<dbReference type="Pfam" id="PF00225">
    <property type="entry name" value="Kinesin"/>
    <property type="match status" value="1"/>
</dbReference>
<feature type="coiled-coil region" evidence="2">
    <location>
        <begin position="310"/>
        <end position="337"/>
    </location>
</feature>
<dbReference type="SUPFAM" id="SSF52540">
    <property type="entry name" value="P-loop containing nucleoside triphosphate hydrolases"/>
    <property type="match status" value="1"/>
</dbReference>
<reference evidence="5" key="1">
    <citation type="submission" date="2013-12" db="EMBL/GenBank/DDBJ databases">
        <title>The Genome Sequence of Aphanomyces invadans NJM9701.</title>
        <authorList>
            <consortium name="The Broad Institute Genomics Platform"/>
            <person name="Russ C."/>
            <person name="Tyler B."/>
            <person name="van West P."/>
            <person name="Dieguez-Uribeondo J."/>
            <person name="Young S.K."/>
            <person name="Zeng Q."/>
            <person name="Gargeya S."/>
            <person name="Fitzgerald M."/>
            <person name="Abouelleil A."/>
            <person name="Alvarado L."/>
            <person name="Chapman S.B."/>
            <person name="Gainer-Dewar J."/>
            <person name="Goldberg J."/>
            <person name="Griggs A."/>
            <person name="Gujja S."/>
            <person name="Hansen M."/>
            <person name="Howarth C."/>
            <person name="Imamovic A."/>
            <person name="Ireland A."/>
            <person name="Larimer J."/>
            <person name="McCowan C."/>
            <person name="Murphy C."/>
            <person name="Pearson M."/>
            <person name="Poon T.W."/>
            <person name="Priest M."/>
            <person name="Roberts A."/>
            <person name="Saif S."/>
            <person name="Shea T."/>
            <person name="Sykes S."/>
            <person name="Wortman J."/>
            <person name="Nusbaum C."/>
            <person name="Birren B."/>
        </authorList>
    </citation>
    <scope>NUCLEOTIDE SEQUENCE [LARGE SCALE GENOMIC DNA]</scope>
    <source>
        <strain evidence="5">NJM9701</strain>
    </source>
</reference>
<feature type="domain" description="Kinesin motor" evidence="4">
    <location>
        <begin position="394"/>
        <end position="755"/>
    </location>
</feature>
<dbReference type="InterPro" id="IPR001752">
    <property type="entry name" value="Kinesin_motor_dom"/>
</dbReference>
<keyword evidence="1" id="KW-0067">ATP-binding</keyword>
<proteinExistence type="inferred from homology"/>
<evidence type="ECO:0000259" key="4">
    <source>
        <dbReference type="PROSITE" id="PS50067"/>
    </source>
</evidence>
<dbReference type="STRING" id="157072.A0A024U8L1"/>
<dbReference type="eggNOG" id="KOG0239">
    <property type="taxonomic scope" value="Eukaryota"/>
</dbReference>
<feature type="region of interest" description="Disordered" evidence="3">
    <location>
        <begin position="1"/>
        <end position="53"/>
    </location>
</feature>
<comment type="similarity">
    <text evidence="1">Belongs to the TRAFAC class myosin-kinesin ATPase superfamily. Kinesin family.</text>
</comment>
<dbReference type="PANTHER" id="PTHR47972:SF66">
    <property type="entry name" value="KINESIN MOTOR DOMAIN-CONTAINING PROTEIN"/>
    <property type="match status" value="1"/>
</dbReference>
<dbReference type="Gene3D" id="3.40.850.10">
    <property type="entry name" value="Kinesin motor domain"/>
    <property type="match status" value="1"/>
</dbReference>
<dbReference type="GeneID" id="20083087"/>
<sequence>MERRGSDRAAARYFAPKSSSQGLVYGSDDGYTLWNGPQKSTHGSNQDDHDDMSPIRSVAQVNGLKSQSYGPTTSSAGLIPTMQKWKTSSSSRRTDTSSDELAASLDNDADDFVKMDARLQMKVLCCRSPDEKVRVYKEYVCELLHELVMTETHSEELEYELGLKSETIEQLQHKIESLMAPEAFQTLREFEDSAEFDKPYDSQGELRALCRKQEAEVHILLERVNAAEEREAALRHQVAAKDDELAQLSVAHRQLQTDLRNENKRREESDKKTSVLREKLDALRRSSQHPSIQASLDEALSKAAHFREVAEARQREIEEYAAKINDLNRQVVSHADALQTSESLYQAALQRHEVDVQRVHASYRDELDVLSSKFKQCDLVRRKLHNQVMELKGNIRVFCRIRPHLVSERSSGRPLSEVYMFPDYDKDKRRVVLVGDAKAHTSYAQQLNSSSHNDTKKWSFEFDQVFNWHATQHEMFEEVAALIQSAVDGYNVSIFAYGQTGSGKTYTMQGDEVALAEHTPSQWNRIPDLGIVGRTMSHLFATCASQKDHGWEYTITFEMYEIYNETIRDLMVNPSSPPQDITTQLDADGRVHVTNLTVLEVRDEVHAMQLLKQATTRRSVKKTNRNDVSSRSHCITTLKLTGRHQKSNSMRKGAVYLVDLAGSERLKCSGSGSDPVMLKEAQNINKSLASLGNVISAIATKKPHVPFRDTKLTYVLQNTLGHDSKTLMICTLSPLEEHREESLNTLRFAKKVNACELAVAAAAK</sequence>
<dbReference type="GO" id="GO:0007018">
    <property type="term" value="P:microtubule-based movement"/>
    <property type="evidence" value="ECO:0007669"/>
    <property type="project" value="InterPro"/>
</dbReference>
<evidence type="ECO:0000256" key="3">
    <source>
        <dbReference type="SAM" id="MobiDB-lite"/>
    </source>
</evidence>
<protein>
    <recommendedName>
        <fullName evidence="4">Kinesin motor domain-containing protein</fullName>
    </recommendedName>
</protein>
<dbReference type="GO" id="GO:0003777">
    <property type="term" value="F:microtubule motor activity"/>
    <property type="evidence" value="ECO:0007669"/>
    <property type="project" value="InterPro"/>
</dbReference>
<keyword evidence="1" id="KW-0505">Motor protein</keyword>
<gene>
    <name evidence="5" type="ORF">H310_06037</name>
</gene>
<feature type="compositionally biased region" description="Polar residues" evidence="3">
    <location>
        <begin position="65"/>
        <end position="76"/>
    </location>
</feature>
<dbReference type="RefSeq" id="XP_008869160.1">
    <property type="nucleotide sequence ID" value="XM_008870938.1"/>
</dbReference>
<feature type="compositionally biased region" description="Basic and acidic residues" evidence="3">
    <location>
        <begin position="1"/>
        <end position="10"/>
    </location>
</feature>
<accession>A0A024U8L1</accession>
<dbReference type="GO" id="GO:0008017">
    <property type="term" value="F:microtubule binding"/>
    <property type="evidence" value="ECO:0007669"/>
    <property type="project" value="InterPro"/>
</dbReference>
<dbReference type="PRINTS" id="PR00380">
    <property type="entry name" value="KINESINHEAVY"/>
</dbReference>
<feature type="region of interest" description="Disordered" evidence="3">
    <location>
        <begin position="65"/>
        <end position="99"/>
    </location>
</feature>
<evidence type="ECO:0000256" key="1">
    <source>
        <dbReference type="PROSITE-ProRule" id="PRU00283"/>
    </source>
</evidence>
<dbReference type="GO" id="GO:0005524">
    <property type="term" value="F:ATP binding"/>
    <property type="evidence" value="ECO:0007669"/>
    <property type="project" value="UniProtKB-UniRule"/>
</dbReference>
<keyword evidence="2" id="KW-0175">Coiled coil</keyword>
<dbReference type="AlphaFoldDB" id="A0A024U8L1"/>
<dbReference type="PANTHER" id="PTHR47972">
    <property type="entry name" value="KINESIN-LIKE PROTEIN KLP-3"/>
    <property type="match status" value="1"/>
</dbReference>
<evidence type="ECO:0000313" key="5">
    <source>
        <dbReference type="EMBL" id="ETW02555.1"/>
    </source>
</evidence>
<dbReference type="InterPro" id="IPR027640">
    <property type="entry name" value="Kinesin-like_fam"/>
</dbReference>
<dbReference type="OrthoDB" id="3176171at2759"/>
<feature type="coiled-coil region" evidence="2">
    <location>
        <begin position="210"/>
        <end position="272"/>
    </location>
</feature>
<evidence type="ECO:0000256" key="2">
    <source>
        <dbReference type="SAM" id="Coils"/>
    </source>
</evidence>
<dbReference type="EMBL" id="KI913961">
    <property type="protein sequence ID" value="ETW02555.1"/>
    <property type="molecule type" value="Genomic_DNA"/>
</dbReference>
<organism evidence="5">
    <name type="scientific">Aphanomyces invadans</name>
    <dbReference type="NCBI Taxonomy" id="157072"/>
    <lineage>
        <taxon>Eukaryota</taxon>
        <taxon>Sar</taxon>
        <taxon>Stramenopiles</taxon>
        <taxon>Oomycota</taxon>
        <taxon>Saprolegniomycetes</taxon>
        <taxon>Saprolegniales</taxon>
        <taxon>Verrucalvaceae</taxon>
        <taxon>Aphanomyces</taxon>
    </lineage>
</organism>
<name>A0A024U8L1_9STRA</name>
<dbReference type="SMART" id="SM00129">
    <property type="entry name" value="KISc"/>
    <property type="match status" value="1"/>
</dbReference>
<feature type="binding site" evidence="1">
    <location>
        <begin position="498"/>
        <end position="505"/>
    </location>
    <ligand>
        <name>ATP</name>
        <dbReference type="ChEBI" id="CHEBI:30616"/>
    </ligand>
</feature>
<keyword evidence="1" id="KW-0547">Nucleotide-binding</keyword>
<dbReference type="PROSITE" id="PS50067">
    <property type="entry name" value="KINESIN_MOTOR_2"/>
    <property type="match status" value="1"/>
</dbReference>
<feature type="compositionally biased region" description="Polar residues" evidence="3">
    <location>
        <begin position="35"/>
        <end position="44"/>
    </location>
</feature>
<dbReference type="InterPro" id="IPR027417">
    <property type="entry name" value="P-loop_NTPase"/>
</dbReference>